<reference evidence="1 2" key="1">
    <citation type="journal article" date="2016" name="Nat. Commun.">
        <title>Thousands of microbial genomes shed light on interconnected biogeochemical processes in an aquifer system.</title>
        <authorList>
            <person name="Anantharaman K."/>
            <person name="Brown C.T."/>
            <person name="Hug L.A."/>
            <person name="Sharon I."/>
            <person name="Castelle C.J."/>
            <person name="Probst A.J."/>
            <person name="Thomas B.C."/>
            <person name="Singh A."/>
            <person name="Wilkins M.J."/>
            <person name="Karaoz U."/>
            <person name="Brodie E.L."/>
            <person name="Williams K.H."/>
            <person name="Hubbard S.S."/>
            <person name="Banfield J.F."/>
        </authorList>
    </citation>
    <scope>NUCLEOTIDE SEQUENCE [LARGE SCALE GENOMIC DNA]</scope>
</reference>
<comment type="caution">
    <text evidence="1">The sequence shown here is derived from an EMBL/GenBank/DDBJ whole genome shotgun (WGS) entry which is preliminary data.</text>
</comment>
<name>A0A1F4W0E0_UNCKA</name>
<protein>
    <submittedName>
        <fullName evidence="1">Uncharacterized protein</fullName>
    </submittedName>
</protein>
<organism evidence="1 2">
    <name type="scientific">candidate division WWE3 bacterium RIFOXYA2_FULL_46_9</name>
    <dbReference type="NCBI Taxonomy" id="1802636"/>
    <lineage>
        <taxon>Bacteria</taxon>
        <taxon>Katanobacteria</taxon>
    </lineage>
</organism>
<evidence type="ECO:0000313" key="2">
    <source>
        <dbReference type="Proteomes" id="UP000176614"/>
    </source>
</evidence>
<sequence>MGRYLIVLYFYSQKNAEDPDLVRNLQALRLAANILGKDLSFIRYLDPNAAADYILGNLDKFGRILFVSEIDLSTEITTKLAGAGAKVTFVPNIVMQFAWIRDLASDFVDGKL</sequence>
<dbReference type="Proteomes" id="UP000176614">
    <property type="component" value="Unassembled WGS sequence"/>
</dbReference>
<evidence type="ECO:0000313" key="1">
    <source>
        <dbReference type="EMBL" id="OGC62820.1"/>
    </source>
</evidence>
<gene>
    <name evidence="1" type="ORF">A2264_04095</name>
</gene>
<accession>A0A1F4W0E0</accession>
<proteinExistence type="predicted"/>
<dbReference type="AlphaFoldDB" id="A0A1F4W0E0"/>
<dbReference type="EMBL" id="MEVT01000012">
    <property type="protein sequence ID" value="OGC62820.1"/>
    <property type="molecule type" value="Genomic_DNA"/>
</dbReference>